<keyword evidence="5" id="KW-1185">Reference proteome</keyword>
<name>A0A8R2A8C7_ACYPI</name>
<dbReference type="GO" id="GO:0008017">
    <property type="term" value="F:microtubule binding"/>
    <property type="evidence" value="ECO:0007669"/>
    <property type="project" value="InterPro"/>
</dbReference>
<sequence>MKKTSTLEHSQTTTSDDMESAMDLKQKLVRLQHENTMLKMNQKEPEEDKISVLQSILDNTRQQYNELRLDNRYILISYIFL</sequence>
<dbReference type="RefSeq" id="XP_003248904.2">
    <property type="nucleotide sequence ID" value="XM_003248856.3"/>
</dbReference>
<reference evidence="4" key="2">
    <citation type="submission" date="2022-06" db="UniProtKB">
        <authorList>
            <consortium name="EnsemblMetazoa"/>
        </authorList>
    </citation>
    <scope>IDENTIFICATION</scope>
</reference>
<feature type="domain" description="Hook C-terminal" evidence="3">
    <location>
        <begin position="9"/>
        <end position="72"/>
    </location>
</feature>
<proteinExistence type="predicted"/>
<evidence type="ECO:0000256" key="2">
    <source>
        <dbReference type="SAM" id="MobiDB-lite"/>
    </source>
</evidence>
<dbReference type="Proteomes" id="UP000007819">
    <property type="component" value="Unassembled WGS sequence"/>
</dbReference>
<protein>
    <recommendedName>
        <fullName evidence="3">Hook C-terminal domain-containing protein</fullName>
    </recommendedName>
</protein>
<keyword evidence="1" id="KW-0175">Coiled coil</keyword>
<dbReference type="EnsemblMetazoa" id="XM_003248856.3">
    <property type="protein sequence ID" value="XP_003248904.2"/>
    <property type="gene ID" value="LOC100568605"/>
</dbReference>
<feature type="region of interest" description="Disordered" evidence="2">
    <location>
        <begin position="1"/>
        <end position="20"/>
    </location>
</feature>
<dbReference type="AlphaFoldDB" id="A0A8R2A8C7"/>
<dbReference type="KEGG" id="api:100568605"/>
<evidence type="ECO:0000313" key="4">
    <source>
        <dbReference type="EnsemblMetazoa" id="XP_003248904.2"/>
    </source>
</evidence>
<accession>A0A8R2A8C7</accession>
<dbReference type="OrthoDB" id="49395at2759"/>
<dbReference type="Pfam" id="PF05622">
    <property type="entry name" value="HOOK"/>
    <property type="match status" value="1"/>
</dbReference>
<dbReference type="GeneID" id="100568605"/>
<evidence type="ECO:0000259" key="3">
    <source>
        <dbReference type="Pfam" id="PF05622"/>
    </source>
</evidence>
<dbReference type="InterPro" id="IPR008636">
    <property type="entry name" value="Hook_C"/>
</dbReference>
<evidence type="ECO:0000313" key="5">
    <source>
        <dbReference type="Proteomes" id="UP000007819"/>
    </source>
</evidence>
<evidence type="ECO:0000256" key="1">
    <source>
        <dbReference type="SAM" id="Coils"/>
    </source>
</evidence>
<feature type="coiled-coil region" evidence="1">
    <location>
        <begin position="21"/>
        <end position="70"/>
    </location>
</feature>
<reference evidence="5" key="1">
    <citation type="submission" date="2010-06" db="EMBL/GenBank/DDBJ databases">
        <authorList>
            <person name="Jiang H."/>
            <person name="Abraham K."/>
            <person name="Ali S."/>
            <person name="Alsbrooks S.L."/>
            <person name="Anim B.N."/>
            <person name="Anosike U.S."/>
            <person name="Attaway T."/>
            <person name="Bandaranaike D.P."/>
            <person name="Battles P.K."/>
            <person name="Bell S.N."/>
            <person name="Bell A.V."/>
            <person name="Beltran B."/>
            <person name="Bickham C."/>
            <person name="Bustamante Y."/>
            <person name="Caleb T."/>
            <person name="Canada A."/>
            <person name="Cardenas V."/>
            <person name="Carter K."/>
            <person name="Chacko J."/>
            <person name="Chandrabose M.N."/>
            <person name="Chavez D."/>
            <person name="Chavez A."/>
            <person name="Chen L."/>
            <person name="Chu H.-S."/>
            <person name="Claassen K.J."/>
            <person name="Cockrell R."/>
            <person name="Collins M."/>
            <person name="Cooper J.A."/>
            <person name="Cree A."/>
            <person name="Curry S.M."/>
            <person name="Da Y."/>
            <person name="Dao M.D."/>
            <person name="Das B."/>
            <person name="Davila M.-L."/>
            <person name="Davy-Carroll L."/>
            <person name="Denson S."/>
            <person name="Dinh H."/>
            <person name="Ebong V.E."/>
            <person name="Edwards J.R."/>
            <person name="Egan A."/>
            <person name="El-Daye J."/>
            <person name="Escobedo L."/>
            <person name="Fernandez S."/>
            <person name="Fernando P.R."/>
            <person name="Flagg N."/>
            <person name="Forbes L.D."/>
            <person name="Fowler R.G."/>
            <person name="Fu Q."/>
            <person name="Gabisi R.A."/>
            <person name="Ganer J."/>
            <person name="Garbino Pronczuk A."/>
            <person name="Garcia R.M."/>
            <person name="Garner T."/>
            <person name="Garrett T.E."/>
            <person name="Gonzalez D.A."/>
            <person name="Hamid H."/>
            <person name="Hawkins E.S."/>
            <person name="Hirani K."/>
            <person name="Hogues M.E."/>
            <person name="Hollins B."/>
            <person name="Hsiao C.-H."/>
            <person name="Jabil R."/>
            <person name="James M.L."/>
            <person name="Jhangiani S.N."/>
            <person name="Johnson B."/>
            <person name="Johnson Q."/>
            <person name="Joshi V."/>
            <person name="Kalu J.B."/>
            <person name="Kam C."/>
            <person name="Kashfia A."/>
            <person name="Keebler J."/>
            <person name="Kisamo H."/>
            <person name="Kovar C.L."/>
            <person name="Lago L.A."/>
            <person name="Lai C.-Y."/>
            <person name="Laidlaw J."/>
            <person name="Lara F."/>
            <person name="Le T.-K."/>
            <person name="Lee S.L."/>
            <person name="Legall F.H."/>
            <person name="Lemon S.J."/>
            <person name="Lewis L.R."/>
            <person name="Li B."/>
            <person name="Liu Y."/>
            <person name="Liu Y.-S."/>
            <person name="Lopez J."/>
            <person name="Lozado R.J."/>
            <person name="Lu J."/>
            <person name="Madu R.C."/>
            <person name="Maheshwari M."/>
            <person name="Maheshwari R."/>
            <person name="Malloy K."/>
            <person name="Martinez E."/>
            <person name="Mathew T."/>
            <person name="Mercado I.C."/>
            <person name="Mercado C."/>
            <person name="Meyer B."/>
            <person name="Montgomery K."/>
            <person name="Morgan M.B."/>
            <person name="Munidasa M."/>
            <person name="Nazareth L.V."/>
            <person name="Nelson J."/>
            <person name="Ng B.M."/>
            <person name="Nguyen N.B."/>
            <person name="Nguyen P.Q."/>
            <person name="Nguyen T."/>
            <person name="Obregon M."/>
            <person name="Okwuonu G.O."/>
            <person name="Onwere C.G."/>
            <person name="Orozco G."/>
            <person name="Parra A."/>
            <person name="Patel S."/>
            <person name="Patil S."/>
            <person name="Perez A."/>
            <person name="Perez Y."/>
            <person name="Pham C."/>
            <person name="Primus E.L."/>
            <person name="Pu L.-L."/>
            <person name="Puazo M."/>
            <person name="Qin X."/>
            <person name="Quiroz J.B."/>
            <person name="Reese J."/>
            <person name="Richards S."/>
            <person name="Rives C.M."/>
            <person name="Robberts R."/>
            <person name="Ruiz S.J."/>
            <person name="Ruiz M.J."/>
            <person name="Santibanez J."/>
            <person name="Schneider B.W."/>
            <person name="Sisson I."/>
            <person name="Smith M."/>
            <person name="Sodergren E."/>
            <person name="Song X.-Z."/>
            <person name="Song B.B."/>
            <person name="Summersgill H."/>
            <person name="Thelus R."/>
            <person name="Thornton R.D."/>
            <person name="Trejos Z.Y."/>
            <person name="Usmani K."/>
            <person name="Vattathil S."/>
            <person name="Villasana D."/>
            <person name="Walker D.L."/>
            <person name="Wang S."/>
            <person name="Wang K."/>
            <person name="White C.S."/>
            <person name="Williams A.C."/>
            <person name="Williamson J."/>
            <person name="Wilson K."/>
            <person name="Woghiren I.O."/>
            <person name="Woodworth J.R."/>
            <person name="Worley K.C."/>
            <person name="Wright R.A."/>
            <person name="Wu W."/>
            <person name="Young L."/>
            <person name="Zhang L."/>
            <person name="Zhang J."/>
            <person name="Zhu Y."/>
            <person name="Muzny D.M."/>
            <person name="Weinstock G."/>
            <person name="Gibbs R.A."/>
        </authorList>
    </citation>
    <scope>NUCLEOTIDE SEQUENCE [LARGE SCALE GENOMIC DNA]</scope>
    <source>
        <strain evidence="5">LSR1</strain>
    </source>
</reference>
<organism evidence="4 5">
    <name type="scientific">Acyrthosiphon pisum</name>
    <name type="common">Pea aphid</name>
    <dbReference type="NCBI Taxonomy" id="7029"/>
    <lineage>
        <taxon>Eukaryota</taxon>
        <taxon>Metazoa</taxon>
        <taxon>Ecdysozoa</taxon>
        <taxon>Arthropoda</taxon>
        <taxon>Hexapoda</taxon>
        <taxon>Insecta</taxon>
        <taxon>Pterygota</taxon>
        <taxon>Neoptera</taxon>
        <taxon>Paraneoptera</taxon>
        <taxon>Hemiptera</taxon>
        <taxon>Sternorrhyncha</taxon>
        <taxon>Aphidomorpha</taxon>
        <taxon>Aphidoidea</taxon>
        <taxon>Aphididae</taxon>
        <taxon>Macrosiphini</taxon>
        <taxon>Acyrthosiphon</taxon>
    </lineage>
</organism>
<dbReference type="GO" id="GO:0031122">
    <property type="term" value="P:cytoplasmic microtubule organization"/>
    <property type="evidence" value="ECO:0007669"/>
    <property type="project" value="InterPro"/>
</dbReference>